<keyword evidence="2" id="KW-1185">Reference proteome</keyword>
<protein>
    <submittedName>
        <fullName evidence="1">Uncharacterized protein</fullName>
    </submittedName>
</protein>
<gene>
    <name evidence="1" type="ORF">PoB_007426700</name>
</gene>
<accession>A0AAV4DTW3</accession>
<proteinExistence type="predicted"/>
<evidence type="ECO:0000313" key="2">
    <source>
        <dbReference type="Proteomes" id="UP000735302"/>
    </source>
</evidence>
<name>A0AAV4DTW3_9GAST</name>
<evidence type="ECO:0000313" key="1">
    <source>
        <dbReference type="EMBL" id="GFO47762.1"/>
    </source>
</evidence>
<sequence>MWQSALPSNLCTLIAYTREIQTGRSRSVEKCGGQPCPPTFLCIFIAYTREAETATCRCRSVSKSGGQPCPPTFVYILIAYTKEAQTAYTQGRHKLLGVGQCNNVAVSIRLQHLSVSSYRTQGKHKLPVHNKVISGFQAFSQARAPVAWLEPVTEECGGQPCPPIFVCILIAYTKETQTGRSRPELAVYKRNQKRLADPGMEKKWTLLADPGMEKKWTLLAEMGLERKWTLIALEGIQDCVDPR</sequence>
<dbReference type="Proteomes" id="UP000735302">
    <property type="component" value="Unassembled WGS sequence"/>
</dbReference>
<reference evidence="1 2" key="1">
    <citation type="journal article" date="2021" name="Elife">
        <title>Chloroplast acquisition without the gene transfer in kleptoplastic sea slugs, Plakobranchus ocellatus.</title>
        <authorList>
            <person name="Maeda T."/>
            <person name="Takahashi S."/>
            <person name="Yoshida T."/>
            <person name="Shimamura S."/>
            <person name="Takaki Y."/>
            <person name="Nagai Y."/>
            <person name="Toyoda A."/>
            <person name="Suzuki Y."/>
            <person name="Arimoto A."/>
            <person name="Ishii H."/>
            <person name="Satoh N."/>
            <person name="Nishiyama T."/>
            <person name="Hasebe M."/>
            <person name="Maruyama T."/>
            <person name="Minagawa J."/>
            <person name="Obokata J."/>
            <person name="Shigenobu S."/>
        </authorList>
    </citation>
    <scope>NUCLEOTIDE SEQUENCE [LARGE SCALE GENOMIC DNA]</scope>
</reference>
<organism evidence="1 2">
    <name type="scientific">Plakobranchus ocellatus</name>
    <dbReference type="NCBI Taxonomy" id="259542"/>
    <lineage>
        <taxon>Eukaryota</taxon>
        <taxon>Metazoa</taxon>
        <taxon>Spiralia</taxon>
        <taxon>Lophotrochozoa</taxon>
        <taxon>Mollusca</taxon>
        <taxon>Gastropoda</taxon>
        <taxon>Heterobranchia</taxon>
        <taxon>Euthyneura</taxon>
        <taxon>Panpulmonata</taxon>
        <taxon>Sacoglossa</taxon>
        <taxon>Placobranchoidea</taxon>
        <taxon>Plakobranchidae</taxon>
        <taxon>Plakobranchus</taxon>
    </lineage>
</organism>
<dbReference type="AlphaFoldDB" id="A0AAV4DTW3"/>
<comment type="caution">
    <text evidence="1">The sequence shown here is derived from an EMBL/GenBank/DDBJ whole genome shotgun (WGS) entry which is preliminary data.</text>
</comment>
<dbReference type="EMBL" id="BLXT01008342">
    <property type="protein sequence ID" value="GFO47762.1"/>
    <property type="molecule type" value="Genomic_DNA"/>
</dbReference>